<dbReference type="PANTHER" id="PTHR37984:SF15">
    <property type="entry name" value="INTEGRASE CATALYTIC DOMAIN-CONTAINING PROTEIN"/>
    <property type="match status" value="1"/>
</dbReference>
<dbReference type="Pfam" id="PF17921">
    <property type="entry name" value="Integrase_H2C2"/>
    <property type="match status" value="1"/>
</dbReference>
<evidence type="ECO:0000259" key="3">
    <source>
        <dbReference type="PROSITE" id="PS50994"/>
    </source>
</evidence>
<dbReference type="SMART" id="SM00343">
    <property type="entry name" value="ZnF_C2HC"/>
    <property type="match status" value="2"/>
</dbReference>
<feature type="domain" description="Integrase catalytic" evidence="3">
    <location>
        <begin position="388"/>
        <end position="546"/>
    </location>
</feature>
<evidence type="ECO:0000313" key="4">
    <source>
        <dbReference type="EMBL" id="GFO50053.1"/>
    </source>
</evidence>
<dbReference type="FunFam" id="1.10.340.70:FF:000001">
    <property type="entry name" value="Retrovirus-related Pol polyprotein from transposon gypsy-like Protein"/>
    <property type="match status" value="1"/>
</dbReference>
<dbReference type="InterPro" id="IPR041588">
    <property type="entry name" value="Integrase_H2C2"/>
</dbReference>
<comment type="caution">
    <text evidence="4">The sequence shown here is derived from an EMBL/GenBank/DDBJ whole genome shotgun (WGS) entry which is preliminary data.</text>
</comment>
<dbReference type="Proteomes" id="UP000735302">
    <property type="component" value="Unassembled WGS sequence"/>
</dbReference>
<protein>
    <submittedName>
        <fullName evidence="4">Gypsy retrotransposon integrase-like protein 1</fullName>
    </submittedName>
</protein>
<dbReference type="InterPro" id="IPR012337">
    <property type="entry name" value="RNaseH-like_sf"/>
</dbReference>
<accession>A0AAV4E0D6</accession>
<feature type="domain" description="CCHC-type" evidence="2">
    <location>
        <begin position="145"/>
        <end position="158"/>
    </location>
</feature>
<dbReference type="Gene3D" id="3.30.420.10">
    <property type="entry name" value="Ribonuclease H-like superfamily/Ribonuclease H"/>
    <property type="match status" value="1"/>
</dbReference>
<proteinExistence type="predicted"/>
<dbReference type="InterPro" id="IPR036397">
    <property type="entry name" value="RNaseH_sf"/>
</dbReference>
<dbReference type="SUPFAM" id="SSF57756">
    <property type="entry name" value="Retrovirus zinc finger-like domains"/>
    <property type="match status" value="1"/>
</dbReference>
<dbReference type="AlphaFoldDB" id="A0AAV4E0D6"/>
<dbReference type="GO" id="GO:0015074">
    <property type="term" value="P:DNA integration"/>
    <property type="evidence" value="ECO:0007669"/>
    <property type="project" value="InterPro"/>
</dbReference>
<dbReference type="EMBL" id="BLXT01008574">
    <property type="protein sequence ID" value="GFO50053.1"/>
    <property type="molecule type" value="Genomic_DNA"/>
</dbReference>
<feature type="domain" description="CCHC-type" evidence="2">
    <location>
        <begin position="105"/>
        <end position="118"/>
    </location>
</feature>
<keyword evidence="1" id="KW-0479">Metal-binding</keyword>
<dbReference type="GO" id="GO:0008270">
    <property type="term" value="F:zinc ion binding"/>
    <property type="evidence" value="ECO:0007669"/>
    <property type="project" value="UniProtKB-KW"/>
</dbReference>
<dbReference type="Gene3D" id="1.10.340.70">
    <property type="match status" value="1"/>
</dbReference>
<dbReference type="SUPFAM" id="SSF53098">
    <property type="entry name" value="Ribonuclease H-like"/>
    <property type="match status" value="1"/>
</dbReference>
<gene>
    <name evidence="4" type="ORF">PoB_007655800</name>
</gene>
<dbReference type="PROSITE" id="PS50158">
    <property type="entry name" value="ZF_CCHC"/>
    <property type="match status" value="2"/>
</dbReference>
<dbReference type="InterPro" id="IPR036875">
    <property type="entry name" value="Znf_CCHC_sf"/>
</dbReference>
<organism evidence="4 5">
    <name type="scientific">Plakobranchus ocellatus</name>
    <dbReference type="NCBI Taxonomy" id="259542"/>
    <lineage>
        <taxon>Eukaryota</taxon>
        <taxon>Metazoa</taxon>
        <taxon>Spiralia</taxon>
        <taxon>Lophotrochozoa</taxon>
        <taxon>Mollusca</taxon>
        <taxon>Gastropoda</taxon>
        <taxon>Heterobranchia</taxon>
        <taxon>Euthyneura</taxon>
        <taxon>Panpulmonata</taxon>
        <taxon>Sacoglossa</taxon>
        <taxon>Placobranchoidea</taxon>
        <taxon>Plakobranchidae</taxon>
        <taxon>Plakobranchus</taxon>
    </lineage>
</organism>
<name>A0AAV4E0D6_9GAST</name>
<keyword evidence="5" id="KW-1185">Reference proteome</keyword>
<dbReference type="InterPro" id="IPR050951">
    <property type="entry name" value="Retrovirus_Pol_polyprotein"/>
</dbReference>
<evidence type="ECO:0000313" key="5">
    <source>
        <dbReference type="Proteomes" id="UP000735302"/>
    </source>
</evidence>
<dbReference type="InterPro" id="IPR001878">
    <property type="entry name" value="Znf_CCHC"/>
</dbReference>
<sequence length="672" mass="76801">MLKDQIFQACHSDLIAYIRKEQPHDCNEVGLLAERFANAHPRKSLARAEPQPFVSNVGSIDRSRSSVRYTPQRRSMCEGNQRYFNSEFKTLASYSQNDSRVQGNCYRCGKPGHRAASCWTRLNVTQHQPVNNYNPMGHKTVPITCYTCGRQGHISARCYKQGSKTDTTTRQSAGEWFRLNTAQVQLDTPYFTGVAKVCVLPERTVADVIIGNVEGVLECNCLDAINVCEKDHYGCAMTRAMERRNNQNEPFQNVMISLHASATDFKTAQREDASLKKCLDQVNRNDDGSIRFILFNDFLYREKYAHTCVTRQLVVPSQFRMDILKLAHDIPLAGHQGMRRTKKRIQSQFYWPGMYREINKYVKSCHICQKCSKKGPATSRAPLQKMPEITTPFHRLAIDLVDPLAKSDRGHRFILTVVDVATRSVEAVALKETTTEMVAEALLTIYARLGIPKEILSDHGPQFISALMNQVCRLMGIKHVYSSIFHPSSNGMCERINGVIKAMLRKVADKHPGDWDRLLPSVLFAYRETPQDGTKFSPFELMYGRTPRGIMSVLKELYTDQELVQEVKTTYQYVIDLERRIYDSCQLSAAKSSENADKATIYADRGAELRSLKPDDKVLVLLPETKNKLLMRWQGPYIVRERISKVDYVVNVKGIDKVYHINILKLYHEREE</sequence>
<dbReference type="GO" id="GO:0003676">
    <property type="term" value="F:nucleic acid binding"/>
    <property type="evidence" value="ECO:0007669"/>
    <property type="project" value="InterPro"/>
</dbReference>
<reference evidence="4 5" key="1">
    <citation type="journal article" date="2021" name="Elife">
        <title>Chloroplast acquisition without the gene transfer in kleptoplastic sea slugs, Plakobranchus ocellatus.</title>
        <authorList>
            <person name="Maeda T."/>
            <person name="Takahashi S."/>
            <person name="Yoshida T."/>
            <person name="Shimamura S."/>
            <person name="Takaki Y."/>
            <person name="Nagai Y."/>
            <person name="Toyoda A."/>
            <person name="Suzuki Y."/>
            <person name="Arimoto A."/>
            <person name="Ishii H."/>
            <person name="Satoh N."/>
            <person name="Nishiyama T."/>
            <person name="Hasebe M."/>
            <person name="Maruyama T."/>
            <person name="Minagawa J."/>
            <person name="Obokata J."/>
            <person name="Shigenobu S."/>
        </authorList>
    </citation>
    <scope>NUCLEOTIDE SEQUENCE [LARGE SCALE GENOMIC DNA]</scope>
</reference>
<dbReference type="InterPro" id="IPR001584">
    <property type="entry name" value="Integrase_cat-core"/>
</dbReference>
<keyword evidence="1" id="KW-0862">Zinc</keyword>
<dbReference type="Gene3D" id="4.10.60.10">
    <property type="entry name" value="Zinc finger, CCHC-type"/>
    <property type="match status" value="1"/>
</dbReference>
<dbReference type="Pfam" id="PF00098">
    <property type="entry name" value="zf-CCHC"/>
    <property type="match status" value="2"/>
</dbReference>
<dbReference type="PROSITE" id="PS50994">
    <property type="entry name" value="INTEGRASE"/>
    <property type="match status" value="1"/>
</dbReference>
<keyword evidence="1" id="KW-0863">Zinc-finger</keyword>
<dbReference type="PANTHER" id="PTHR37984">
    <property type="entry name" value="PROTEIN CBG26694"/>
    <property type="match status" value="1"/>
</dbReference>
<evidence type="ECO:0000259" key="2">
    <source>
        <dbReference type="PROSITE" id="PS50158"/>
    </source>
</evidence>
<evidence type="ECO:0000256" key="1">
    <source>
        <dbReference type="PROSITE-ProRule" id="PRU00047"/>
    </source>
</evidence>
<dbReference type="Pfam" id="PF00665">
    <property type="entry name" value="rve"/>
    <property type="match status" value="1"/>
</dbReference>
<dbReference type="FunFam" id="3.30.420.10:FF:000032">
    <property type="entry name" value="Retrovirus-related Pol polyprotein from transposon 297-like Protein"/>
    <property type="match status" value="1"/>
</dbReference>